<accession>A0A1Y2M1J7</accession>
<dbReference type="Proteomes" id="UP000193240">
    <property type="component" value="Unassembled WGS sequence"/>
</dbReference>
<sequence>MANWVFDHAGSMEMLEGMWSNIERHLKPGGMFLGIRSGDPRGQAFQGKYGVCDKNIRDIPDGVAFTVEVLSEPPWEFEAASMGISFSGSFEMHEKYGLEDLRVLSYSNTEATRSDPEFWQVFLQDPAFAVVQGFKRKPE</sequence>
<dbReference type="STRING" id="105696.A0A1Y2M1J7"/>
<dbReference type="AlphaFoldDB" id="A0A1Y2M1J7"/>
<organism evidence="1 2">
    <name type="scientific">Epicoccum nigrum</name>
    <name type="common">Soil fungus</name>
    <name type="synonym">Epicoccum purpurascens</name>
    <dbReference type="NCBI Taxonomy" id="105696"/>
    <lineage>
        <taxon>Eukaryota</taxon>
        <taxon>Fungi</taxon>
        <taxon>Dikarya</taxon>
        <taxon>Ascomycota</taxon>
        <taxon>Pezizomycotina</taxon>
        <taxon>Dothideomycetes</taxon>
        <taxon>Pleosporomycetidae</taxon>
        <taxon>Pleosporales</taxon>
        <taxon>Pleosporineae</taxon>
        <taxon>Didymellaceae</taxon>
        <taxon>Epicoccum</taxon>
    </lineage>
</organism>
<dbReference type="InParanoid" id="A0A1Y2M1J7"/>
<name>A0A1Y2M1J7_EPING</name>
<proteinExistence type="predicted"/>
<protein>
    <recommendedName>
        <fullName evidence="3">Methyltransferase type 11 domain-containing protein</fullName>
    </recommendedName>
</protein>
<gene>
    <name evidence="1" type="ORF">B5807_06300</name>
</gene>
<keyword evidence="2" id="KW-1185">Reference proteome</keyword>
<evidence type="ECO:0008006" key="3">
    <source>
        <dbReference type="Google" id="ProtNLM"/>
    </source>
</evidence>
<dbReference type="InterPro" id="IPR029063">
    <property type="entry name" value="SAM-dependent_MTases_sf"/>
</dbReference>
<evidence type="ECO:0000313" key="1">
    <source>
        <dbReference type="EMBL" id="OSS49891.1"/>
    </source>
</evidence>
<dbReference type="EMBL" id="KZ107843">
    <property type="protein sequence ID" value="OSS49891.1"/>
    <property type="molecule type" value="Genomic_DNA"/>
</dbReference>
<evidence type="ECO:0000313" key="2">
    <source>
        <dbReference type="Proteomes" id="UP000193240"/>
    </source>
</evidence>
<dbReference type="SUPFAM" id="SSF53335">
    <property type="entry name" value="S-adenosyl-L-methionine-dependent methyltransferases"/>
    <property type="match status" value="1"/>
</dbReference>
<reference evidence="1 2" key="1">
    <citation type="journal article" date="2017" name="Genome Announc.">
        <title>Genome sequence of the saprophytic ascomycete Epicoccum nigrum ICMP 19927 strain isolated from New Zealand.</title>
        <authorList>
            <person name="Fokin M."/>
            <person name="Fleetwood D."/>
            <person name="Weir B.S."/>
            <person name="Villas-Boas S.G."/>
        </authorList>
    </citation>
    <scope>NUCLEOTIDE SEQUENCE [LARGE SCALE GENOMIC DNA]</scope>
    <source>
        <strain evidence="1 2">ICMP 19927</strain>
    </source>
</reference>